<reference evidence="1 2" key="1">
    <citation type="submission" date="2018-03" db="EMBL/GenBank/DDBJ databases">
        <title>Draft Genome Sequences of the Obligatory Marine Myxobacteria Enhygromyxa salina SWB007.</title>
        <authorList>
            <person name="Poehlein A."/>
            <person name="Moghaddam J.A."/>
            <person name="Harms H."/>
            <person name="Alanjari M."/>
            <person name="Koenig G.M."/>
            <person name="Daniel R."/>
            <person name="Schaeberle T.F."/>
        </authorList>
    </citation>
    <scope>NUCLEOTIDE SEQUENCE [LARGE SCALE GENOMIC DNA]</scope>
    <source>
        <strain evidence="1 2">SWB007</strain>
    </source>
</reference>
<dbReference type="OrthoDB" id="9809746at2"/>
<dbReference type="RefSeq" id="WP_106089182.1">
    <property type="nucleotide sequence ID" value="NZ_PVNL01000044.1"/>
</dbReference>
<dbReference type="Gene3D" id="3.80.10.10">
    <property type="entry name" value="Ribonuclease Inhibitor"/>
    <property type="match status" value="1"/>
</dbReference>
<proteinExistence type="predicted"/>
<dbReference type="InterPro" id="IPR032675">
    <property type="entry name" value="LRR_dom_sf"/>
</dbReference>
<dbReference type="AlphaFoldDB" id="A0A2S9YSY5"/>
<comment type="caution">
    <text evidence="1">The sequence shown here is derived from an EMBL/GenBank/DDBJ whole genome shotgun (WGS) entry which is preliminary data.</text>
</comment>
<gene>
    <name evidence="1" type="ORF">ENSA7_21750</name>
</gene>
<dbReference type="Pfam" id="PF13516">
    <property type="entry name" value="LRR_6"/>
    <property type="match status" value="1"/>
</dbReference>
<organism evidence="1 2">
    <name type="scientific">Enhygromyxa salina</name>
    <dbReference type="NCBI Taxonomy" id="215803"/>
    <lineage>
        <taxon>Bacteria</taxon>
        <taxon>Pseudomonadati</taxon>
        <taxon>Myxococcota</taxon>
        <taxon>Polyangia</taxon>
        <taxon>Nannocystales</taxon>
        <taxon>Nannocystaceae</taxon>
        <taxon>Enhygromyxa</taxon>
    </lineage>
</organism>
<dbReference type="EMBL" id="PVNL01000044">
    <property type="protein sequence ID" value="PRQ08203.1"/>
    <property type="molecule type" value="Genomic_DNA"/>
</dbReference>
<sequence>MSDRQRKINHAIHRRAPLSAAQVRAIALDPASTDVQVLITGKAGLGLETAQVLASAEPLIGLECLGLDDNPIGDEGLTALASSPLIAGLKRLFVCRCEIGPAGIIALARAAPPKLRQLVLDDNTALDSEALSPLASLPALEELSLLGTKIDGAGAISLLQGSTTLWGMTLWRTQITLAGAQQLREAARVLGRYVSIVTDFDDHLSAW</sequence>
<protein>
    <submittedName>
        <fullName evidence="1">Leucine Rich repeat protein</fullName>
    </submittedName>
</protein>
<dbReference type="Proteomes" id="UP000238823">
    <property type="component" value="Unassembled WGS sequence"/>
</dbReference>
<evidence type="ECO:0000313" key="2">
    <source>
        <dbReference type="Proteomes" id="UP000238823"/>
    </source>
</evidence>
<name>A0A2S9YSY5_9BACT</name>
<dbReference type="SUPFAM" id="SSF52047">
    <property type="entry name" value="RNI-like"/>
    <property type="match status" value="1"/>
</dbReference>
<evidence type="ECO:0000313" key="1">
    <source>
        <dbReference type="EMBL" id="PRQ08203.1"/>
    </source>
</evidence>
<accession>A0A2S9YSY5</accession>
<dbReference type="InterPro" id="IPR001611">
    <property type="entry name" value="Leu-rich_rpt"/>
</dbReference>